<protein>
    <recommendedName>
        <fullName evidence="3">SURP motif domain-containing protein</fullName>
    </recommendedName>
</protein>
<feature type="compositionally biased region" description="Basic residues" evidence="2">
    <location>
        <begin position="960"/>
        <end position="972"/>
    </location>
</feature>
<evidence type="ECO:0000259" key="3">
    <source>
        <dbReference type="PROSITE" id="PS50128"/>
    </source>
</evidence>
<dbReference type="GO" id="GO:0005634">
    <property type="term" value="C:nucleus"/>
    <property type="evidence" value="ECO:0007669"/>
    <property type="project" value="TreeGrafter"/>
</dbReference>
<dbReference type="SUPFAM" id="SSF109905">
    <property type="entry name" value="Surp module (SWAP domain)"/>
    <property type="match status" value="1"/>
</dbReference>
<dbReference type="OrthoDB" id="20507at2759"/>
<feature type="region of interest" description="Disordered" evidence="2">
    <location>
        <begin position="204"/>
        <end position="226"/>
    </location>
</feature>
<dbReference type="Pfam" id="PF01805">
    <property type="entry name" value="Surp"/>
    <property type="match status" value="1"/>
</dbReference>
<dbReference type="PANTHER" id="PTHR13384">
    <property type="entry name" value="G PATCH DOMAIN-CONTAINING PROTEIN 1"/>
    <property type="match status" value="1"/>
</dbReference>
<accession>A0A7J7NTQ2</accession>
<feature type="region of interest" description="Disordered" evidence="2">
    <location>
        <begin position="891"/>
        <end position="1015"/>
    </location>
</feature>
<dbReference type="EMBL" id="JACGCM010000581">
    <property type="protein sequence ID" value="KAF6170473.1"/>
    <property type="molecule type" value="Genomic_DNA"/>
</dbReference>
<dbReference type="InterPro" id="IPR011666">
    <property type="entry name" value="DUF1604"/>
</dbReference>
<dbReference type="SMART" id="SM00648">
    <property type="entry name" value="SWAP"/>
    <property type="match status" value="1"/>
</dbReference>
<feature type="compositionally biased region" description="Polar residues" evidence="2">
    <location>
        <begin position="207"/>
        <end position="220"/>
    </location>
</feature>
<proteinExistence type="predicted"/>
<evidence type="ECO:0000313" key="4">
    <source>
        <dbReference type="EMBL" id="KAF6170473.1"/>
    </source>
</evidence>
<feature type="domain" description="SURP motif" evidence="3">
    <location>
        <begin position="415"/>
        <end position="459"/>
    </location>
</feature>
<feature type="compositionally biased region" description="Low complexity" evidence="2">
    <location>
        <begin position="927"/>
        <end position="938"/>
    </location>
</feature>
<gene>
    <name evidence="4" type="ORF">GIB67_036247</name>
</gene>
<comment type="caution">
    <text evidence="4">The sequence shown here is derived from an EMBL/GenBank/DDBJ whole genome shotgun (WGS) entry which is preliminary data.</text>
</comment>
<dbReference type="AlphaFoldDB" id="A0A7J7NTQ2"/>
<dbReference type="Pfam" id="PF26093">
    <property type="entry name" value="HTH_TGH"/>
    <property type="match status" value="1"/>
</dbReference>
<dbReference type="Pfam" id="PF07713">
    <property type="entry name" value="DUF1604"/>
    <property type="match status" value="1"/>
</dbReference>
<evidence type="ECO:0000256" key="1">
    <source>
        <dbReference type="ARBA" id="ARBA00022664"/>
    </source>
</evidence>
<name>A0A7J7NTQ2_9MAGN</name>
<evidence type="ECO:0000256" key="2">
    <source>
        <dbReference type="SAM" id="MobiDB-lite"/>
    </source>
</evidence>
<dbReference type="Gene3D" id="1.10.10.790">
    <property type="entry name" value="Surp module"/>
    <property type="match status" value="1"/>
</dbReference>
<evidence type="ECO:0000313" key="5">
    <source>
        <dbReference type="Proteomes" id="UP000541444"/>
    </source>
</evidence>
<dbReference type="InterPro" id="IPR035967">
    <property type="entry name" value="SWAP/Surp_sf"/>
</dbReference>
<dbReference type="GO" id="GO:0006397">
    <property type="term" value="P:mRNA processing"/>
    <property type="evidence" value="ECO:0007669"/>
    <property type="project" value="UniProtKB-KW"/>
</dbReference>
<dbReference type="PROSITE" id="PS50128">
    <property type="entry name" value="SURP"/>
    <property type="match status" value="1"/>
</dbReference>
<dbReference type="PANTHER" id="PTHR13384:SF19">
    <property type="entry name" value="G PATCH DOMAIN-CONTAINING PROTEIN 1"/>
    <property type="match status" value="1"/>
</dbReference>
<keyword evidence="1" id="KW-0507">mRNA processing</keyword>
<dbReference type="Proteomes" id="UP000541444">
    <property type="component" value="Unassembled WGS sequence"/>
</dbReference>
<sequence>MDRDDEDLVFYGTPIEREEEITTRKKKSVAESAGLMRSLPSWKQEVRDEEGRRRFHGAFTGGFSAGYYNTAGSKEGWTPQTFTSSRKSRAEVKEQNILSFLDDDEKAEMEGQSLGTSMKFDTFGFTAAEFARKEAEKEQQKRPSAIPGPVPDDLVVPATNSIGVNLLLKMGWRHGHSISDSRTNSLYDVRREARKAFLAFSSDDTKSPLTQSESAQVQSNESEHGRAIEQSVDNDAFTSQSTPVFVVNPKQDLHGLGYDPFKHAPEFRESKKLRISGNQESGTRKSTSMAKNLFKSGKVAPGFGIGALEELDTEDDDIYASGFDFEETIVQEIEEPSRMIIDPKQKLLKNEQGVLPGFKAASSSDYQLERFSPPVIPSGFEPHHKFPASINIRNNLTGSPPPEVPPPDDNSLRLMIDGFSTLVARCGKLFEDLSREKNKSNPLFCFLNKGKGDGYYKRKVWEEQQKRHGQAEQQVDLKLVPSVQKMTAETRGKVLGEKPLERRTKDSSSSLAPSNVITHIELNLSDTFTKPASLSEIPEAAKPFKVDPAKQERFERFLREKYQGGLRSTDAGGSSHMSETDRAHERLDFEAAAEAIGKVGLDPLTKKNQQLLEISVRGNMQFTSGGLEQTKVPEEQLMKKMYPKREDYEWRPSSLLCKRFDIIDPYIGKAPPLPRARSRMDSFIFTSDFVKSTNCEEPVAPNGESVHLFQLEAHQPQQTREQSINEESGIEIGNISVERPVDLYKAIFSDDSEGEEDSFNNNQVVEPLKKNEVANSTVNRLIAGDFLESLGKELGLEVPPEPSVKVTKVDSDVMETNTTSIGNVKIPSGNNIHLNAVKALNGRPLEGVHFGVSHPEIAREVTIDGNEIPHTPVLGKYSANPVKFVPEKMVSEGENNKLRSRQHQSHSGTVSSEDEASRKRQRRNRSRSTSPSGTDSSGHCGYKRYSSSKLDKKGSSRGKSGSRKHSKYHRSRSKDSPNRYSRHGSTKRQKEDGEERRKSRDQEKDRGRKSDSRRK</sequence>
<reference evidence="4 5" key="1">
    <citation type="journal article" date="2020" name="IScience">
        <title>Genome Sequencing of the Endangered Kingdonia uniflora (Circaeasteraceae, Ranunculales) Reveals Potential Mechanisms of Evolutionary Specialization.</title>
        <authorList>
            <person name="Sun Y."/>
            <person name="Deng T."/>
            <person name="Zhang A."/>
            <person name="Moore M.J."/>
            <person name="Landis J.B."/>
            <person name="Lin N."/>
            <person name="Zhang H."/>
            <person name="Zhang X."/>
            <person name="Huang J."/>
            <person name="Zhang X."/>
            <person name="Sun H."/>
            <person name="Wang H."/>
        </authorList>
    </citation>
    <scope>NUCLEOTIDE SEQUENCE [LARGE SCALE GENOMIC DNA]</scope>
    <source>
        <strain evidence="4">TB1705</strain>
        <tissue evidence="4">Leaf</tissue>
    </source>
</reference>
<dbReference type="InterPro" id="IPR000061">
    <property type="entry name" value="Surp"/>
</dbReference>
<dbReference type="GO" id="GO:0003723">
    <property type="term" value="F:RNA binding"/>
    <property type="evidence" value="ECO:0007669"/>
    <property type="project" value="InterPro"/>
</dbReference>
<feature type="compositionally biased region" description="Basic and acidic residues" evidence="2">
    <location>
        <begin position="988"/>
        <end position="1015"/>
    </location>
</feature>
<keyword evidence="5" id="KW-1185">Reference proteome</keyword>
<organism evidence="4 5">
    <name type="scientific">Kingdonia uniflora</name>
    <dbReference type="NCBI Taxonomy" id="39325"/>
    <lineage>
        <taxon>Eukaryota</taxon>
        <taxon>Viridiplantae</taxon>
        <taxon>Streptophyta</taxon>
        <taxon>Embryophyta</taxon>
        <taxon>Tracheophyta</taxon>
        <taxon>Spermatophyta</taxon>
        <taxon>Magnoliopsida</taxon>
        <taxon>Ranunculales</taxon>
        <taxon>Circaeasteraceae</taxon>
        <taxon>Kingdonia</taxon>
    </lineage>
</organism>